<dbReference type="CDD" id="cd05236">
    <property type="entry name" value="FAR-N_SDR_e"/>
    <property type="match status" value="1"/>
</dbReference>
<keyword evidence="8 10" id="KW-0472">Membrane</keyword>
<comment type="similarity">
    <text evidence="2 10">Belongs to the fatty acyl-CoA reductase family.</text>
</comment>
<feature type="domain" description="Fatty acyl-CoA reductase C-terminal" evidence="11">
    <location>
        <begin position="360"/>
        <end position="451"/>
    </location>
</feature>
<evidence type="ECO:0000256" key="2">
    <source>
        <dbReference type="ARBA" id="ARBA00005928"/>
    </source>
</evidence>
<evidence type="ECO:0000256" key="8">
    <source>
        <dbReference type="ARBA" id="ARBA00023136"/>
    </source>
</evidence>
<dbReference type="PANTHER" id="PTHR11011">
    <property type="entry name" value="MALE STERILITY PROTEIN 2-RELATED"/>
    <property type="match status" value="1"/>
</dbReference>
<dbReference type="EMBL" id="JADBJN010000001">
    <property type="protein sequence ID" value="KAG5682531.1"/>
    <property type="molecule type" value="Genomic_DNA"/>
</dbReference>
<dbReference type="CDD" id="cd09071">
    <property type="entry name" value="FAR_C"/>
    <property type="match status" value="1"/>
</dbReference>
<evidence type="ECO:0000256" key="7">
    <source>
        <dbReference type="ARBA" id="ARBA00023098"/>
    </source>
</evidence>
<evidence type="ECO:0000256" key="4">
    <source>
        <dbReference type="ARBA" id="ARBA00022692"/>
    </source>
</evidence>
<keyword evidence="14" id="KW-1185">Reference proteome</keyword>
<dbReference type="GO" id="GO:0005777">
    <property type="term" value="C:peroxisome"/>
    <property type="evidence" value="ECO:0007669"/>
    <property type="project" value="TreeGrafter"/>
</dbReference>
<protein>
    <recommendedName>
        <fullName evidence="10">Fatty acyl-CoA reductase</fullName>
        <ecNumber evidence="10">1.2.1.84</ecNumber>
    </recommendedName>
</protein>
<evidence type="ECO:0000256" key="9">
    <source>
        <dbReference type="ARBA" id="ARBA00052530"/>
    </source>
</evidence>
<dbReference type="OrthoDB" id="429813at2759"/>
<keyword evidence="7 10" id="KW-0443">Lipid metabolism</keyword>
<dbReference type="Pfam" id="PF07993">
    <property type="entry name" value="NAD_binding_4"/>
    <property type="match status" value="1"/>
</dbReference>
<dbReference type="SUPFAM" id="SSF51735">
    <property type="entry name" value="NAD(P)-binding Rossmann-fold domains"/>
    <property type="match status" value="1"/>
</dbReference>
<feature type="transmembrane region" description="Helical" evidence="10">
    <location>
        <begin position="472"/>
        <end position="489"/>
    </location>
</feature>
<accession>A0A9J6CLK8</accession>
<dbReference type="Pfam" id="PF03015">
    <property type="entry name" value="Sterile"/>
    <property type="match status" value="1"/>
</dbReference>
<sequence length="490" mass="56322">MTNSSISNYYIGKNVLITGATGFMGKVLVQKLLHDCCEISKIYILVRPKKGIDSEQRCLDYKNHIVFEKIRQEMPLQLDKIQMIKGDVTMDNLGLNSSDEKELIENVNIIFHCAANVRFDLTLKDATNFNLKGTLRVLTLAEKMQSLNSFVHVSTSYCNCDEVVLEEKYYPAKVDPFTVIEMIDTMSDDALKSVTPKLLGKLPNTYALTKGYSEDLVNSYRKKFPIVIARPPIVVASWKEPFPGFIEGVNGPTGLMIGAAKGVIRSMHCNPKYPSEAIPVDIIINCLIALAFKRSLIKNEEVFYCNITDSGTNSLTWGESLELGKKIFYKYPLSTTCLYYPNGSMKSNYFLHTLCIIFTHYLPAYIIDGILYIFGYETFLVNIQKRISQGLKVLQYYTTREWLFKNENFRKLRDDMNAIDQQRFYCDLSKIDYNDYILNYILGIRKFILNESLSSLPKARAKLMRLYYIDKLLKIFFCGLIIYIIYNLLK</sequence>
<dbReference type="PANTHER" id="PTHR11011:SF118">
    <property type="entry name" value="FATTY ACYL-COA REDUCTASE"/>
    <property type="match status" value="1"/>
</dbReference>
<comment type="caution">
    <text evidence="13">The sequence shown here is derived from an EMBL/GenBank/DDBJ whole genome shotgun (WGS) entry which is preliminary data.</text>
</comment>
<dbReference type="FunFam" id="3.40.50.720:FF:000143">
    <property type="entry name" value="Fatty acyl-CoA reductase"/>
    <property type="match status" value="1"/>
</dbReference>
<evidence type="ECO:0000256" key="3">
    <source>
        <dbReference type="ARBA" id="ARBA00022516"/>
    </source>
</evidence>
<evidence type="ECO:0000259" key="12">
    <source>
        <dbReference type="Pfam" id="PF07993"/>
    </source>
</evidence>
<evidence type="ECO:0000313" key="14">
    <source>
        <dbReference type="Proteomes" id="UP001107558"/>
    </source>
</evidence>
<comment type="catalytic activity">
    <reaction evidence="9 10">
        <text>a long-chain fatty acyl-CoA + 2 NADPH + 2 H(+) = a long-chain primary fatty alcohol + 2 NADP(+) + CoA</text>
        <dbReference type="Rhea" id="RHEA:52716"/>
        <dbReference type="ChEBI" id="CHEBI:15378"/>
        <dbReference type="ChEBI" id="CHEBI:57287"/>
        <dbReference type="ChEBI" id="CHEBI:57783"/>
        <dbReference type="ChEBI" id="CHEBI:58349"/>
        <dbReference type="ChEBI" id="CHEBI:77396"/>
        <dbReference type="ChEBI" id="CHEBI:83139"/>
        <dbReference type="EC" id="1.2.1.84"/>
    </reaction>
</comment>
<keyword evidence="6 10" id="KW-1133">Transmembrane helix</keyword>
<dbReference type="EC" id="1.2.1.84" evidence="10"/>
<evidence type="ECO:0000313" key="13">
    <source>
        <dbReference type="EMBL" id="KAG5682531.1"/>
    </source>
</evidence>
<keyword evidence="10" id="KW-0560">Oxidoreductase</keyword>
<dbReference type="InterPro" id="IPR033640">
    <property type="entry name" value="FAR_C"/>
</dbReference>
<dbReference type="Gene3D" id="3.40.50.720">
    <property type="entry name" value="NAD(P)-binding Rossmann-like Domain"/>
    <property type="match status" value="1"/>
</dbReference>
<reference evidence="13" key="1">
    <citation type="submission" date="2021-03" db="EMBL/GenBank/DDBJ databases">
        <title>Chromosome level genome of the anhydrobiotic midge Polypedilum vanderplanki.</title>
        <authorList>
            <person name="Yoshida Y."/>
            <person name="Kikawada T."/>
            <person name="Gusev O."/>
        </authorList>
    </citation>
    <scope>NUCLEOTIDE SEQUENCE</scope>
    <source>
        <strain evidence="13">NIAS01</strain>
        <tissue evidence="13">Whole body or cell culture</tissue>
    </source>
</reference>
<keyword evidence="3 10" id="KW-0444">Lipid biosynthesis</keyword>
<gene>
    <name evidence="13" type="ORF">PVAND_011878</name>
</gene>
<evidence type="ECO:0000256" key="6">
    <source>
        <dbReference type="ARBA" id="ARBA00022989"/>
    </source>
</evidence>
<feature type="transmembrane region" description="Helical" evidence="10">
    <location>
        <begin position="349"/>
        <end position="376"/>
    </location>
</feature>
<evidence type="ECO:0000256" key="5">
    <source>
        <dbReference type="ARBA" id="ARBA00022857"/>
    </source>
</evidence>
<organism evidence="13 14">
    <name type="scientific">Polypedilum vanderplanki</name>
    <name type="common">Sleeping chironomid midge</name>
    <dbReference type="NCBI Taxonomy" id="319348"/>
    <lineage>
        <taxon>Eukaryota</taxon>
        <taxon>Metazoa</taxon>
        <taxon>Ecdysozoa</taxon>
        <taxon>Arthropoda</taxon>
        <taxon>Hexapoda</taxon>
        <taxon>Insecta</taxon>
        <taxon>Pterygota</taxon>
        <taxon>Neoptera</taxon>
        <taxon>Endopterygota</taxon>
        <taxon>Diptera</taxon>
        <taxon>Nematocera</taxon>
        <taxon>Chironomoidea</taxon>
        <taxon>Chironomidae</taxon>
        <taxon>Chironominae</taxon>
        <taxon>Polypedilum</taxon>
        <taxon>Polypedilum</taxon>
    </lineage>
</organism>
<name>A0A9J6CLK8_POLVA</name>
<dbReference type="GO" id="GO:0080019">
    <property type="term" value="F:alcohol-forming very long-chain fatty acyl-CoA reductase activity"/>
    <property type="evidence" value="ECO:0007669"/>
    <property type="project" value="InterPro"/>
</dbReference>
<dbReference type="GO" id="GO:0035336">
    <property type="term" value="P:long-chain fatty-acyl-CoA metabolic process"/>
    <property type="evidence" value="ECO:0007669"/>
    <property type="project" value="TreeGrafter"/>
</dbReference>
<comment type="subcellular location">
    <subcellularLocation>
        <location evidence="1">Membrane</location>
        <topology evidence="1">Multi-pass membrane protein</topology>
    </subcellularLocation>
</comment>
<dbReference type="Proteomes" id="UP001107558">
    <property type="component" value="Chromosome 1"/>
</dbReference>
<keyword evidence="4 10" id="KW-0812">Transmembrane</keyword>
<dbReference type="InterPro" id="IPR036291">
    <property type="entry name" value="NAD(P)-bd_dom_sf"/>
</dbReference>
<evidence type="ECO:0000259" key="11">
    <source>
        <dbReference type="Pfam" id="PF03015"/>
    </source>
</evidence>
<dbReference type="GO" id="GO:0016020">
    <property type="term" value="C:membrane"/>
    <property type="evidence" value="ECO:0007669"/>
    <property type="project" value="UniProtKB-SubCell"/>
</dbReference>
<dbReference type="AlphaFoldDB" id="A0A9J6CLK8"/>
<proteinExistence type="inferred from homology"/>
<comment type="function">
    <text evidence="10">Catalyzes the reduction of fatty acyl-CoA to fatty alcohols.</text>
</comment>
<keyword evidence="5 10" id="KW-0521">NADP</keyword>
<feature type="domain" description="Thioester reductase (TE)" evidence="12">
    <location>
        <begin position="17"/>
        <end position="285"/>
    </location>
</feature>
<evidence type="ECO:0000256" key="10">
    <source>
        <dbReference type="RuleBase" id="RU363097"/>
    </source>
</evidence>
<dbReference type="InterPro" id="IPR026055">
    <property type="entry name" value="FAR"/>
</dbReference>
<evidence type="ECO:0000256" key="1">
    <source>
        <dbReference type="ARBA" id="ARBA00004141"/>
    </source>
</evidence>
<dbReference type="InterPro" id="IPR013120">
    <property type="entry name" value="FAR_NAD-bd"/>
</dbReference>
<dbReference type="GO" id="GO:0102965">
    <property type="term" value="F:alcohol-forming long-chain fatty acyl-CoA reductase activity"/>
    <property type="evidence" value="ECO:0007669"/>
    <property type="project" value="UniProtKB-EC"/>
</dbReference>